<dbReference type="Pfam" id="PF04434">
    <property type="entry name" value="SWIM"/>
    <property type="match status" value="1"/>
</dbReference>
<gene>
    <name evidence="7" type="ORF">EZV62_027424</name>
</gene>
<reference evidence="8" key="1">
    <citation type="journal article" date="2019" name="Gigascience">
        <title>De novo genome assembly of the endangered Acer yangbiense, a plant species with extremely small populations endemic to Yunnan Province, China.</title>
        <authorList>
            <person name="Yang J."/>
            <person name="Wariss H.M."/>
            <person name="Tao L."/>
            <person name="Zhang R."/>
            <person name="Yun Q."/>
            <person name="Hollingsworth P."/>
            <person name="Dao Z."/>
            <person name="Luo G."/>
            <person name="Guo H."/>
            <person name="Ma Y."/>
            <person name="Sun W."/>
        </authorList>
    </citation>
    <scope>NUCLEOTIDE SEQUENCE [LARGE SCALE GENOMIC DNA]</scope>
    <source>
        <strain evidence="8">cv. Malutang</strain>
    </source>
</reference>
<evidence type="ECO:0000256" key="2">
    <source>
        <dbReference type="ARBA" id="ARBA00022771"/>
    </source>
</evidence>
<keyword evidence="2 4" id="KW-0863">Zinc-finger</keyword>
<dbReference type="PROSITE" id="PS50966">
    <property type="entry name" value="ZF_SWIM"/>
    <property type="match status" value="1"/>
</dbReference>
<organism evidence="7 8">
    <name type="scientific">Acer yangbiense</name>
    <dbReference type="NCBI Taxonomy" id="1000413"/>
    <lineage>
        <taxon>Eukaryota</taxon>
        <taxon>Viridiplantae</taxon>
        <taxon>Streptophyta</taxon>
        <taxon>Embryophyta</taxon>
        <taxon>Tracheophyta</taxon>
        <taxon>Spermatophyta</taxon>
        <taxon>Magnoliopsida</taxon>
        <taxon>eudicotyledons</taxon>
        <taxon>Gunneridae</taxon>
        <taxon>Pentapetalae</taxon>
        <taxon>rosids</taxon>
        <taxon>malvids</taxon>
        <taxon>Sapindales</taxon>
        <taxon>Sapindaceae</taxon>
        <taxon>Hippocastanoideae</taxon>
        <taxon>Acereae</taxon>
        <taxon>Acer</taxon>
    </lineage>
</organism>
<dbReference type="OrthoDB" id="1939383at2759"/>
<evidence type="ECO:0000313" key="8">
    <source>
        <dbReference type="Proteomes" id="UP000323000"/>
    </source>
</evidence>
<dbReference type="AlphaFoldDB" id="A0A5C7GU76"/>
<evidence type="ECO:0000313" key="7">
    <source>
        <dbReference type="EMBL" id="TXG48130.1"/>
    </source>
</evidence>
<keyword evidence="3" id="KW-0862">Zinc</keyword>
<feature type="region of interest" description="Disordered" evidence="5">
    <location>
        <begin position="436"/>
        <end position="464"/>
    </location>
</feature>
<dbReference type="EMBL" id="VAHF01000013">
    <property type="protein sequence ID" value="TXG48130.1"/>
    <property type="molecule type" value="Genomic_DNA"/>
</dbReference>
<proteinExistence type="predicted"/>
<dbReference type="InterPro" id="IPR006564">
    <property type="entry name" value="Znf_PMZ"/>
</dbReference>
<keyword evidence="8" id="KW-1185">Reference proteome</keyword>
<evidence type="ECO:0000256" key="5">
    <source>
        <dbReference type="SAM" id="MobiDB-lite"/>
    </source>
</evidence>
<accession>A0A5C7GU76</accession>
<protein>
    <recommendedName>
        <fullName evidence="6">SWIM-type domain-containing protein</fullName>
    </recommendedName>
</protein>
<feature type="domain" description="SWIM-type" evidence="6">
    <location>
        <begin position="385"/>
        <end position="417"/>
    </location>
</feature>
<dbReference type="InterPro" id="IPR007527">
    <property type="entry name" value="Znf_SWIM"/>
</dbReference>
<dbReference type="GO" id="GO:0008270">
    <property type="term" value="F:zinc ion binding"/>
    <property type="evidence" value="ECO:0007669"/>
    <property type="project" value="UniProtKB-KW"/>
</dbReference>
<keyword evidence="1" id="KW-0479">Metal-binding</keyword>
<dbReference type="PANTHER" id="PTHR31973:SF187">
    <property type="entry name" value="MUTATOR TRANSPOSASE MUDRA PROTEIN"/>
    <property type="match status" value="1"/>
</dbReference>
<dbReference type="Proteomes" id="UP000323000">
    <property type="component" value="Chromosome 13"/>
</dbReference>
<evidence type="ECO:0000256" key="4">
    <source>
        <dbReference type="PROSITE-ProRule" id="PRU00325"/>
    </source>
</evidence>
<dbReference type="PANTHER" id="PTHR31973">
    <property type="entry name" value="POLYPROTEIN, PUTATIVE-RELATED"/>
    <property type="match status" value="1"/>
</dbReference>
<sequence>MDKILTVSVLYGTEVLELSECDADHISSINLVHATTKEFSDSELLDAFRQFVFCGYDTIHFQIKTTHCPPSNTPHSPIDEPEVVEQIGWCNEEAAMFDCEADSERGDTESDEGVELDGEGVQTDEIVESKGEDVNEGMFDEFDVGLDSVAGEDVNNGERVGLDNGVEDEGVQTGDGVQNEQVVGIYGGYVVGDDEITKQYMALFNAYEFSKKEMRDIFREYTIRKGVTLGDLLLERYKVTVDIKKMYNVKHRVMSQLRSEHNSAFRQKGLIKALETHFLFASTRYCVRHIYANFRSSYPGDNYKNMFWKASKSSNPFHFNAALDFIGEYIRCDHMTNNMTEAFNSMLGTHRALTYLQLLEFIRHMLTIISAGDQENELVGPDGTFAVKLRDYHCGCGSWQISGIPCPHAMAVISHSCGRQLVNDWKMWPPIQTAELLPPPYETQPGRPKLQRKREAEEKAKGGRSGTIICKLCDMAGHNKRTCKSNKSSRK</sequence>
<comment type="caution">
    <text evidence="7">The sequence shown here is derived from an EMBL/GenBank/DDBJ whole genome shotgun (WGS) entry which is preliminary data.</text>
</comment>
<evidence type="ECO:0000256" key="1">
    <source>
        <dbReference type="ARBA" id="ARBA00022723"/>
    </source>
</evidence>
<dbReference type="SMART" id="SM00575">
    <property type="entry name" value="ZnF_PMZ"/>
    <property type="match status" value="1"/>
</dbReference>
<name>A0A5C7GU76_9ROSI</name>
<evidence type="ECO:0000259" key="6">
    <source>
        <dbReference type="PROSITE" id="PS50966"/>
    </source>
</evidence>
<evidence type="ECO:0000256" key="3">
    <source>
        <dbReference type="ARBA" id="ARBA00022833"/>
    </source>
</evidence>